<feature type="compositionally biased region" description="Low complexity" evidence="1">
    <location>
        <begin position="1"/>
        <end position="12"/>
    </location>
</feature>
<dbReference type="EMBL" id="CABDUW010000287">
    <property type="protein sequence ID" value="VTJ64910.1"/>
    <property type="molecule type" value="Genomic_DNA"/>
</dbReference>
<protein>
    <submittedName>
        <fullName evidence="3">Uncharacterized protein</fullName>
    </submittedName>
</protein>
<dbReference type="EMBL" id="WJEC01000128">
    <property type="protein sequence ID" value="KAF7485590.1"/>
    <property type="molecule type" value="Genomic_DNA"/>
</dbReference>
<sequence length="108" mass="11437">MLPSAAARRGGAARQGGAGDATAGTRSAGTRGHSRGSLWRRHEAGAAPLGALLPGVGGRAGPVTERTRTTSAFVISCRPVGFRMKRGARRRHHSFPRLGEKIWNVFYC</sequence>
<evidence type="ECO:0000313" key="4">
    <source>
        <dbReference type="Proteomes" id="UP000335636"/>
    </source>
</evidence>
<dbReference type="Proteomes" id="UP000335636">
    <property type="component" value="Unassembled WGS sequence"/>
</dbReference>
<feature type="region of interest" description="Disordered" evidence="1">
    <location>
        <begin position="1"/>
        <end position="41"/>
    </location>
</feature>
<name>A0A5E4B759_MARMO</name>
<proteinExistence type="predicted"/>
<evidence type="ECO:0000256" key="1">
    <source>
        <dbReference type="SAM" id="MobiDB-lite"/>
    </source>
</evidence>
<organism evidence="3 4">
    <name type="scientific">Marmota monax</name>
    <name type="common">Woodchuck</name>
    <dbReference type="NCBI Taxonomy" id="9995"/>
    <lineage>
        <taxon>Eukaryota</taxon>
        <taxon>Metazoa</taxon>
        <taxon>Chordata</taxon>
        <taxon>Craniata</taxon>
        <taxon>Vertebrata</taxon>
        <taxon>Euteleostomi</taxon>
        <taxon>Mammalia</taxon>
        <taxon>Eutheria</taxon>
        <taxon>Euarchontoglires</taxon>
        <taxon>Glires</taxon>
        <taxon>Rodentia</taxon>
        <taxon>Sciuromorpha</taxon>
        <taxon>Sciuridae</taxon>
        <taxon>Xerinae</taxon>
        <taxon>Marmotini</taxon>
        <taxon>Marmota</taxon>
    </lineage>
</organism>
<gene>
    <name evidence="2" type="ORF">GHT09_002926</name>
    <name evidence="3" type="ORF">MONAX_5E010924</name>
</gene>
<accession>A0A5E4B759</accession>
<reference evidence="3 4" key="1">
    <citation type="submission" date="2019-04" db="EMBL/GenBank/DDBJ databases">
        <authorList>
            <person name="Alioto T."/>
            <person name="Alioto T."/>
        </authorList>
    </citation>
    <scope>NUCLEOTIDE SEQUENCE [LARGE SCALE GENOMIC DNA]</scope>
</reference>
<evidence type="ECO:0000313" key="3">
    <source>
        <dbReference type="EMBL" id="VTJ64910.1"/>
    </source>
</evidence>
<dbReference type="AlphaFoldDB" id="A0A5E4B759"/>
<keyword evidence="4" id="KW-1185">Reference proteome</keyword>
<feature type="compositionally biased region" description="Low complexity" evidence="1">
    <location>
        <begin position="20"/>
        <end position="31"/>
    </location>
</feature>
<dbReference type="Proteomes" id="UP000662637">
    <property type="component" value="Unassembled WGS sequence"/>
</dbReference>
<evidence type="ECO:0000313" key="2">
    <source>
        <dbReference type="EMBL" id="KAF7485590.1"/>
    </source>
</evidence>
<reference evidence="2" key="2">
    <citation type="submission" date="2020-08" db="EMBL/GenBank/DDBJ databases">
        <authorList>
            <person name="Shumante A."/>
            <person name="Zimin A.V."/>
            <person name="Puiu D."/>
            <person name="Salzberg S.L."/>
        </authorList>
    </citation>
    <scope>NUCLEOTIDE SEQUENCE</scope>
    <source>
        <strain evidence="2">WC2-LM</strain>
        <tissue evidence="2">Liver</tissue>
    </source>
</reference>